<dbReference type="InterPro" id="IPR006070">
    <property type="entry name" value="Sua5-like_dom"/>
</dbReference>
<dbReference type="PANTHER" id="PTHR17490">
    <property type="entry name" value="SUA5"/>
    <property type="match status" value="1"/>
</dbReference>
<dbReference type="FunFam" id="3.90.870.10:FF:000007">
    <property type="entry name" value="YrdC N6-threonylcarbamoyltransferase domain containing"/>
    <property type="match status" value="1"/>
</dbReference>
<keyword evidence="8" id="KW-0963">Cytoplasm</keyword>
<dbReference type="Gene3D" id="3.90.870.10">
    <property type="entry name" value="DHBP synthase"/>
    <property type="match status" value="1"/>
</dbReference>
<sequence>LLVFSSCTGHWLSFSPHMGLSEGLAGSAWSSRLLCPPSPALGAPGAQLLRLPGSGAIPTAAVVELDASAMVAVPTNTLYSLACSGRSEAKLLAVCLGLVADIYRYCHVRAPEGLLKDLLPVPMTLVMERSEQLNKDLNPFTPLVGIRIPDHAFMQDLARVFGGPLPLTSANLSSQASSLNVEEFQDLWPQLSLVIDGEPAGDGQSSEYHLGSAVVDVSVPGRFGIICPGCALESTTAILQQKYRLLPSYRSCL</sequence>
<comment type="function">
    <text evidence="14">Cytoplasmic and mitochondrial threonylcarbamoyl-AMP synthase required for the formation of a threonylcarbamoyl group on adenosine at position 37 (t(6)A37) in tRNAs that read codons beginning with adenine. Catalyzes the conversion of L-threonine, HCO(3)(-)/CO(2) and ATP to give threonylcarbamoyl-AMP (TC-AMP) as the acyladenylate intermediate, with the release of diphosphate. Participates in t(6)A37 formation in cytoplasmic and mitochondrial tRNAs. May regulate the activity of some transporters.</text>
</comment>
<evidence type="ECO:0000256" key="9">
    <source>
        <dbReference type="ARBA" id="ARBA00022679"/>
    </source>
</evidence>
<dbReference type="GeneTree" id="ENSGT00390000015364"/>
<evidence type="ECO:0000256" key="10">
    <source>
        <dbReference type="ARBA" id="ARBA00022946"/>
    </source>
</evidence>
<evidence type="ECO:0000256" key="11">
    <source>
        <dbReference type="ARBA" id="ARBA00023128"/>
    </source>
</evidence>
<evidence type="ECO:0000256" key="7">
    <source>
        <dbReference type="ARBA" id="ARBA00022475"/>
    </source>
</evidence>
<dbReference type="EC" id="2.7.7.87" evidence="5"/>
<protein>
    <recommendedName>
        <fullName evidence="6">Threonylcarbamoyl-AMP synthase</fullName>
        <ecNumber evidence="5">2.7.7.87</ecNumber>
    </recommendedName>
</protein>
<keyword evidence="18" id="KW-1185">Reference proteome</keyword>
<dbReference type="InterPro" id="IPR017945">
    <property type="entry name" value="DHBP_synth_RibB-like_a/b_dom"/>
</dbReference>
<dbReference type="GO" id="GO:0000049">
    <property type="term" value="F:tRNA binding"/>
    <property type="evidence" value="ECO:0000318"/>
    <property type="project" value="GO_Central"/>
</dbReference>
<comment type="subunit">
    <text evidence="15">Interacts with RSC1A1.</text>
</comment>
<evidence type="ECO:0000256" key="13">
    <source>
        <dbReference type="ARBA" id="ARBA00048366"/>
    </source>
</evidence>
<dbReference type="Ensembl" id="ENSECAT00000129539.1">
    <property type="protein sequence ID" value="ENSECAP00000071187.1"/>
    <property type="gene ID" value="ENSECAG00000056154.1"/>
</dbReference>
<comment type="catalytic activity">
    <reaction evidence="13">
        <text>L-threonine + hydrogencarbonate + ATP = L-threonylcarbamoyladenylate + diphosphate + H2O</text>
        <dbReference type="Rhea" id="RHEA:36407"/>
        <dbReference type="ChEBI" id="CHEBI:15377"/>
        <dbReference type="ChEBI" id="CHEBI:17544"/>
        <dbReference type="ChEBI" id="CHEBI:30616"/>
        <dbReference type="ChEBI" id="CHEBI:33019"/>
        <dbReference type="ChEBI" id="CHEBI:57926"/>
        <dbReference type="ChEBI" id="CHEBI:73682"/>
        <dbReference type="EC" id="2.7.7.87"/>
    </reaction>
</comment>
<accession>A0A9L0S8J7</accession>
<keyword evidence="9" id="KW-0808">Transferase</keyword>
<comment type="similarity">
    <text evidence="4">Belongs to the SUA5 family.</text>
</comment>
<dbReference type="GO" id="GO:0005886">
    <property type="term" value="C:plasma membrane"/>
    <property type="evidence" value="ECO:0007669"/>
    <property type="project" value="UniProtKB-SubCell"/>
</dbReference>
<comment type="subcellular location">
    <subcellularLocation>
        <location evidence="2">Cell membrane</location>
        <topology evidence="2">Peripheral membrane protein</topology>
    </subcellularLocation>
    <subcellularLocation>
        <location evidence="3">Cytoplasm</location>
    </subcellularLocation>
    <subcellularLocation>
        <location evidence="1">Mitochondrion</location>
    </subcellularLocation>
</comment>
<dbReference type="GO" id="GO:0016779">
    <property type="term" value="F:nucleotidyltransferase activity"/>
    <property type="evidence" value="ECO:0000318"/>
    <property type="project" value="GO_Central"/>
</dbReference>
<evidence type="ECO:0000256" key="4">
    <source>
        <dbReference type="ARBA" id="ARBA00007663"/>
    </source>
</evidence>
<evidence type="ECO:0000256" key="14">
    <source>
        <dbReference type="ARBA" id="ARBA00058524"/>
    </source>
</evidence>
<dbReference type="GO" id="GO:0006450">
    <property type="term" value="P:regulation of translational fidelity"/>
    <property type="evidence" value="ECO:0000318"/>
    <property type="project" value="GO_Central"/>
</dbReference>
<name>A0A9L0S8J7_HORSE</name>
<dbReference type="AlphaFoldDB" id="A0A9L0S8J7"/>
<keyword evidence="12" id="KW-0472">Membrane</keyword>
<dbReference type="Proteomes" id="UP000002281">
    <property type="component" value="Chromosome 20"/>
</dbReference>
<evidence type="ECO:0000256" key="3">
    <source>
        <dbReference type="ARBA" id="ARBA00004496"/>
    </source>
</evidence>
<keyword evidence="10" id="KW-0809">Transit peptide</keyword>
<organism evidence="17 18">
    <name type="scientific">Equus caballus</name>
    <name type="common">Horse</name>
    <dbReference type="NCBI Taxonomy" id="9796"/>
    <lineage>
        <taxon>Eukaryota</taxon>
        <taxon>Metazoa</taxon>
        <taxon>Chordata</taxon>
        <taxon>Craniata</taxon>
        <taxon>Vertebrata</taxon>
        <taxon>Euteleostomi</taxon>
        <taxon>Mammalia</taxon>
        <taxon>Eutheria</taxon>
        <taxon>Laurasiatheria</taxon>
        <taxon>Perissodactyla</taxon>
        <taxon>Equidae</taxon>
        <taxon>Equus</taxon>
    </lineage>
</organism>
<evidence type="ECO:0000256" key="6">
    <source>
        <dbReference type="ARBA" id="ARBA00015492"/>
    </source>
</evidence>
<reference evidence="17 18" key="1">
    <citation type="journal article" date="2009" name="Science">
        <title>Genome sequence, comparative analysis, and population genetics of the domestic horse.</title>
        <authorList>
            <consortium name="Broad Institute Genome Sequencing Platform"/>
            <consortium name="Broad Institute Whole Genome Assembly Team"/>
            <person name="Wade C.M."/>
            <person name="Giulotto E."/>
            <person name="Sigurdsson S."/>
            <person name="Zoli M."/>
            <person name="Gnerre S."/>
            <person name="Imsland F."/>
            <person name="Lear T.L."/>
            <person name="Adelson D.L."/>
            <person name="Bailey E."/>
            <person name="Bellone R.R."/>
            <person name="Bloecker H."/>
            <person name="Distl O."/>
            <person name="Edgar R.C."/>
            <person name="Garber M."/>
            <person name="Leeb T."/>
            <person name="Mauceli E."/>
            <person name="MacLeod J.N."/>
            <person name="Penedo M.C.T."/>
            <person name="Raison J.M."/>
            <person name="Sharpe T."/>
            <person name="Vogel J."/>
            <person name="Andersson L."/>
            <person name="Antczak D.F."/>
            <person name="Biagi T."/>
            <person name="Binns M.M."/>
            <person name="Chowdhary B.P."/>
            <person name="Coleman S.J."/>
            <person name="Della Valle G."/>
            <person name="Fryc S."/>
            <person name="Guerin G."/>
            <person name="Hasegawa T."/>
            <person name="Hill E.W."/>
            <person name="Jurka J."/>
            <person name="Kiialainen A."/>
            <person name="Lindgren G."/>
            <person name="Liu J."/>
            <person name="Magnani E."/>
            <person name="Mickelson J.R."/>
            <person name="Murray J."/>
            <person name="Nergadze S.G."/>
            <person name="Onofrio R."/>
            <person name="Pedroni S."/>
            <person name="Piras M.F."/>
            <person name="Raudsepp T."/>
            <person name="Rocchi M."/>
            <person name="Roeed K.H."/>
            <person name="Ryder O.A."/>
            <person name="Searle S."/>
            <person name="Skow L."/>
            <person name="Swinburne J.E."/>
            <person name="Syvaenen A.C."/>
            <person name="Tozaki T."/>
            <person name="Valberg S.J."/>
            <person name="Vaudin M."/>
            <person name="White J.R."/>
            <person name="Zody M.C."/>
            <person name="Lander E.S."/>
            <person name="Lindblad-Toh K."/>
        </authorList>
    </citation>
    <scope>NUCLEOTIDE SEQUENCE [LARGE SCALE GENOMIC DNA]</scope>
    <source>
        <strain evidence="17 18">Thoroughbred</strain>
    </source>
</reference>
<keyword evidence="7" id="KW-1003">Cell membrane</keyword>
<evidence type="ECO:0000313" key="17">
    <source>
        <dbReference type="Ensembl" id="ENSECAP00000071187.1"/>
    </source>
</evidence>
<keyword evidence="11" id="KW-0496">Mitochondrion</keyword>
<evidence type="ECO:0000256" key="5">
    <source>
        <dbReference type="ARBA" id="ARBA00012584"/>
    </source>
</evidence>
<dbReference type="InterPro" id="IPR050156">
    <property type="entry name" value="TC-AMP_synthase_SUA5"/>
</dbReference>
<dbReference type="GO" id="GO:0061710">
    <property type="term" value="F:L-threonylcarbamoyladenylate synthase"/>
    <property type="evidence" value="ECO:0007669"/>
    <property type="project" value="UniProtKB-EC"/>
</dbReference>
<dbReference type="GO" id="GO:0005739">
    <property type="term" value="C:mitochondrion"/>
    <property type="evidence" value="ECO:0007669"/>
    <property type="project" value="UniProtKB-SubCell"/>
</dbReference>
<reference evidence="17" key="3">
    <citation type="submission" date="2025-09" db="UniProtKB">
        <authorList>
            <consortium name="Ensembl"/>
        </authorList>
    </citation>
    <scope>IDENTIFICATION</scope>
    <source>
        <strain evidence="17">Thoroughbred</strain>
    </source>
</reference>
<reference evidence="17" key="2">
    <citation type="submission" date="2025-08" db="UniProtKB">
        <authorList>
            <consortium name="Ensembl"/>
        </authorList>
    </citation>
    <scope>IDENTIFICATION</scope>
    <source>
        <strain evidence="17">Thoroughbred</strain>
    </source>
</reference>
<evidence type="ECO:0000256" key="15">
    <source>
        <dbReference type="ARBA" id="ARBA00063146"/>
    </source>
</evidence>
<evidence type="ECO:0000256" key="1">
    <source>
        <dbReference type="ARBA" id="ARBA00004173"/>
    </source>
</evidence>
<evidence type="ECO:0000259" key="16">
    <source>
        <dbReference type="PROSITE" id="PS51163"/>
    </source>
</evidence>
<dbReference type="PANTHER" id="PTHR17490:SF10">
    <property type="entry name" value="THREONYLCARBAMOYL-AMP SYNTHASE"/>
    <property type="match status" value="1"/>
</dbReference>
<proteinExistence type="inferred from homology"/>
<dbReference type="GO" id="GO:0003725">
    <property type="term" value="F:double-stranded RNA binding"/>
    <property type="evidence" value="ECO:0007669"/>
    <property type="project" value="InterPro"/>
</dbReference>
<dbReference type="GO" id="GO:0005737">
    <property type="term" value="C:cytoplasm"/>
    <property type="evidence" value="ECO:0000318"/>
    <property type="project" value="GO_Central"/>
</dbReference>
<dbReference type="Pfam" id="PF01300">
    <property type="entry name" value="Sua5_yciO_yrdC"/>
    <property type="match status" value="1"/>
</dbReference>
<evidence type="ECO:0000256" key="2">
    <source>
        <dbReference type="ARBA" id="ARBA00004202"/>
    </source>
</evidence>
<feature type="domain" description="YrdC-like" evidence="16">
    <location>
        <begin position="39"/>
        <end position="231"/>
    </location>
</feature>
<dbReference type="PROSITE" id="PS51163">
    <property type="entry name" value="YRDC"/>
    <property type="match status" value="1"/>
</dbReference>
<dbReference type="SUPFAM" id="SSF55821">
    <property type="entry name" value="YrdC/RibB"/>
    <property type="match status" value="1"/>
</dbReference>
<evidence type="ECO:0000256" key="12">
    <source>
        <dbReference type="ARBA" id="ARBA00023136"/>
    </source>
</evidence>
<evidence type="ECO:0000313" key="18">
    <source>
        <dbReference type="Proteomes" id="UP000002281"/>
    </source>
</evidence>
<evidence type="ECO:0000256" key="8">
    <source>
        <dbReference type="ARBA" id="ARBA00022490"/>
    </source>
</evidence>